<evidence type="ECO:0000313" key="1">
    <source>
        <dbReference type="EnsemblPlants" id="ORGLA09G0066500.1"/>
    </source>
</evidence>
<protein>
    <submittedName>
        <fullName evidence="1">Uncharacterized protein</fullName>
    </submittedName>
</protein>
<dbReference type="Gramene" id="ORGLA09G0066500.1">
    <property type="protein sequence ID" value="ORGLA09G0066500.1"/>
    <property type="gene ID" value="ORGLA09G0066500"/>
</dbReference>
<proteinExistence type="predicted"/>
<dbReference type="HOGENOM" id="CLU_1818892_0_0_1"/>
<organism evidence="1 2">
    <name type="scientific">Oryza glaberrima</name>
    <name type="common">African rice</name>
    <dbReference type="NCBI Taxonomy" id="4538"/>
    <lineage>
        <taxon>Eukaryota</taxon>
        <taxon>Viridiplantae</taxon>
        <taxon>Streptophyta</taxon>
        <taxon>Embryophyta</taxon>
        <taxon>Tracheophyta</taxon>
        <taxon>Spermatophyta</taxon>
        <taxon>Magnoliopsida</taxon>
        <taxon>Liliopsida</taxon>
        <taxon>Poales</taxon>
        <taxon>Poaceae</taxon>
        <taxon>BOP clade</taxon>
        <taxon>Oryzoideae</taxon>
        <taxon>Oryzeae</taxon>
        <taxon>Oryzinae</taxon>
        <taxon>Oryza</taxon>
    </lineage>
</organism>
<dbReference type="Proteomes" id="UP000007306">
    <property type="component" value="Chromosome 9"/>
</dbReference>
<dbReference type="EnsemblPlants" id="ORGLA09G0066500.1">
    <property type="protein sequence ID" value="ORGLA09G0066500.1"/>
    <property type="gene ID" value="ORGLA09G0066500"/>
</dbReference>
<evidence type="ECO:0000313" key="2">
    <source>
        <dbReference type="Proteomes" id="UP000007306"/>
    </source>
</evidence>
<sequence length="142" mass="15193">MAYAHFQDVVDYAVHHALANQSGMLVNTMSTVVKSMLDGTIYNAAQGPIFRQHIGSRENNFIGAIDISSSNIFSANDPDKTAGGGVGSSFENEVTTNVGLPARSQYYPADNSSSSIPTWIFADSTNWHTTADVESTIAFKPG</sequence>
<reference evidence="1" key="1">
    <citation type="submission" date="2015-06" db="UniProtKB">
        <authorList>
            <consortium name="EnsemblPlants"/>
        </authorList>
    </citation>
    <scope>IDENTIFICATION</scope>
</reference>
<accession>I1QNN6</accession>
<name>I1QNN6_ORYGL</name>
<dbReference type="AlphaFoldDB" id="I1QNN6"/>
<reference evidence="1 2" key="2">
    <citation type="submission" date="2018-04" db="EMBL/GenBank/DDBJ databases">
        <title>OglaRS2 (Oryza glaberrima Reference Sequence Version 2).</title>
        <authorList>
            <person name="Zhang J."/>
            <person name="Kudrna D."/>
            <person name="Lee S."/>
            <person name="Talag J."/>
            <person name="Rajasekar S."/>
            <person name="Wing R.A."/>
        </authorList>
    </citation>
    <scope>NUCLEOTIDE SEQUENCE [LARGE SCALE GENOMIC DNA]</scope>
    <source>
        <strain evidence="1 2">cv. IRGC 96717</strain>
    </source>
</reference>
<keyword evidence="2" id="KW-1185">Reference proteome</keyword>